<evidence type="ECO:0000256" key="6">
    <source>
        <dbReference type="SAM" id="Phobius"/>
    </source>
</evidence>
<sequence>MGEAFWAGLGLGLSLIVAIGAQNAFVLRQGILRQHVGPVVLLCAASDAVLILAGVLGFGALSQALPWAVELMRLGGAAFLLVYGALALRSAWRGGQALEAAEAAARPLWQSLAISAALTWGNPHVYLDTVVLLGAVSADFADKRAFATGAICASFAFFVTLGYGARLLAPVFRRPLAWRCLDLSVALVMWSVALSLLWS</sequence>
<proteinExistence type="predicted"/>
<evidence type="ECO:0000313" key="8">
    <source>
        <dbReference type="EMBL" id="SNY46712.1"/>
    </source>
</evidence>
<dbReference type="Pfam" id="PF01810">
    <property type="entry name" value="LysE"/>
    <property type="match status" value="1"/>
</dbReference>
<keyword evidence="2" id="KW-1003">Cell membrane</keyword>
<dbReference type="EMBL" id="PGTD01000016">
    <property type="protein sequence ID" value="PJE29106.1"/>
    <property type="molecule type" value="Genomic_DNA"/>
</dbReference>
<evidence type="ECO:0000256" key="4">
    <source>
        <dbReference type="ARBA" id="ARBA00022989"/>
    </source>
</evidence>
<evidence type="ECO:0000256" key="2">
    <source>
        <dbReference type="ARBA" id="ARBA00022475"/>
    </source>
</evidence>
<keyword evidence="5 6" id="KW-0472">Membrane</keyword>
<dbReference type="PANTHER" id="PTHR30086:SF20">
    <property type="entry name" value="ARGININE EXPORTER PROTEIN ARGO-RELATED"/>
    <property type="match status" value="1"/>
</dbReference>
<feature type="transmembrane region" description="Helical" evidence="6">
    <location>
        <begin position="108"/>
        <end position="126"/>
    </location>
</feature>
<evidence type="ECO:0000256" key="5">
    <source>
        <dbReference type="ARBA" id="ARBA00023136"/>
    </source>
</evidence>
<feature type="transmembrane region" description="Helical" evidence="6">
    <location>
        <begin position="39"/>
        <end position="61"/>
    </location>
</feature>
<dbReference type="PANTHER" id="PTHR30086">
    <property type="entry name" value="ARGININE EXPORTER PROTEIN ARGO"/>
    <property type="match status" value="1"/>
</dbReference>
<dbReference type="Proteomes" id="UP000231655">
    <property type="component" value="Unassembled WGS sequence"/>
</dbReference>
<keyword evidence="4 6" id="KW-1133">Transmembrane helix</keyword>
<evidence type="ECO:0000313" key="10">
    <source>
        <dbReference type="Proteomes" id="UP000231702"/>
    </source>
</evidence>
<evidence type="ECO:0000256" key="1">
    <source>
        <dbReference type="ARBA" id="ARBA00004651"/>
    </source>
</evidence>
<dbReference type="GO" id="GO:0005886">
    <property type="term" value="C:plasma membrane"/>
    <property type="evidence" value="ECO:0007669"/>
    <property type="project" value="UniProtKB-SubCell"/>
</dbReference>
<keyword evidence="10" id="KW-1185">Reference proteome</keyword>
<dbReference type="RefSeq" id="WP_097144806.1">
    <property type="nucleotide sequence ID" value="NZ_OBEA01000002.1"/>
</dbReference>
<feature type="transmembrane region" description="Helical" evidence="6">
    <location>
        <begin position="6"/>
        <end position="27"/>
    </location>
</feature>
<feature type="transmembrane region" description="Helical" evidence="6">
    <location>
        <begin position="146"/>
        <end position="164"/>
    </location>
</feature>
<feature type="transmembrane region" description="Helical" evidence="6">
    <location>
        <begin position="67"/>
        <end position="88"/>
    </location>
</feature>
<keyword evidence="3 6" id="KW-0812">Transmembrane</keyword>
<dbReference type="EMBL" id="OBEA01000002">
    <property type="protein sequence ID" value="SNY46712.1"/>
    <property type="molecule type" value="Genomic_DNA"/>
</dbReference>
<dbReference type="GO" id="GO:0015171">
    <property type="term" value="F:amino acid transmembrane transporter activity"/>
    <property type="evidence" value="ECO:0007669"/>
    <property type="project" value="TreeGrafter"/>
</dbReference>
<dbReference type="AlphaFoldDB" id="A0A285IFI9"/>
<dbReference type="Proteomes" id="UP000231702">
    <property type="component" value="Unassembled WGS sequence"/>
</dbReference>
<gene>
    <name evidence="7" type="ORF">CVM39_11755</name>
    <name evidence="8" type="ORF">SAMN06297129_1015</name>
</gene>
<comment type="subcellular location">
    <subcellularLocation>
        <location evidence="1">Cell membrane</location>
        <topology evidence="1">Multi-pass membrane protein</topology>
    </subcellularLocation>
</comment>
<evidence type="ECO:0000313" key="9">
    <source>
        <dbReference type="Proteomes" id="UP000231655"/>
    </source>
</evidence>
<evidence type="ECO:0000256" key="3">
    <source>
        <dbReference type="ARBA" id="ARBA00022692"/>
    </source>
</evidence>
<name>A0A285IFI9_9RHOB</name>
<dbReference type="InterPro" id="IPR001123">
    <property type="entry name" value="LeuE-type"/>
</dbReference>
<protein>
    <submittedName>
        <fullName evidence="7">Amino acid transporter</fullName>
    </submittedName>
    <submittedName>
        <fullName evidence="8">L-lysine exporter family protein LysE/ArgO</fullName>
    </submittedName>
</protein>
<evidence type="ECO:0000313" key="7">
    <source>
        <dbReference type="EMBL" id="PJE29106.1"/>
    </source>
</evidence>
<reference evidence="8 9" key="1">
    <citation type="submission" date="2017-09" db="EMBL/GenBank/DDBJ databases">
        <authorList>
            <person name="Ehlers B."/>
            <person name="Leendertz F.H."/>
        </authorList>
    </citation>
    <scope>NUCLEOTIDE SEQUENCE [LARGE SCALE GENOMIC DNA]</scope>
    <source>
        <strain evidence="8 9">CGMCC 1.12662</strain>
    </source>
</reference>
<reference evidence="7 10" key="2">
    <citation type="journal article" date="2018" name="Int. J. Syst. Evol. Microbiol.">
        <title>Pseudooceanicola lipolyticus sp. nov., a marine alphaproteobacterium, reclassification of Oceanicola flagellatus as Pseudooceanicola flagellatus comb. nov. and emended description of the genus Pseudooceanicola.</title>
        <authorList>
            <person name="Huang M.-M."/>
            <person name="Guo L.-L."/>
            <person name="Wu Y.-H."/>
            <person name="Lai Q.-L."/>
            <person name="Shao Z.-Z."/>
            <person name="Wang C.-S."/>
            <person name="Wu M."/>
            <person name="Xu X.-W."/>
        </authorList>
    </citation>
    <scope>NUCLEOTIDE SEQUENCE [LARGE SCALE GENOMIC DNA]</scope>
    <source>
        <strain evidence="7 10">Ar-45</strain>
    </source>
</reference>
<organism evidence="8 9">
    <name type="scientific">Pseudooceanicola antarcticus</name>
    <dbReference type="NCBI Taxonomy" id="1247613"/>
    <lineage>
        <taxon>Bacteria</taxon>
        <taxon>Pseudomonadati</taxon>
        <taxon>Pseudomonadota</taxon>
        <taxon>Alphaproteobacteria</taxon>
        <taxon>Rhodobacterales</taxon>
        <taxon>Paracoccaceae</taxon>
        <taxon>Pseudooceanicola</taxon>
    </lineage>
</organism>
<feature type="transmembrane region" description="Helical" evidence="6">
    <location>
        <begin position="176"/>
        <end position="198"/>
    </location>
</feature>
<accession>A0A285IFI9</accession>
<dbReference type="OrthoDB" id="5638726at2"/>